<sequence length="219" mass="25033">MVLGFQGTSSTDPFFCLSKDKDKNHADSLSQSHPVSAMAIPLQPISEEHVVPSKEEVREQKIEEVLEIISQSMNPPQHLVDAMRSRTLVALDTYAPENSIIKKLIVFLLGKPFSLARCFVNYFILEFYVIYNVTLLMVSIFDTPEIGYYILGFVLFWMSILFELYRDIVHRDDPFFRSNLSRELSLGAAMSASYGIVLKFKTQTGQITEDWWATWTSGK</sequence>
<dbReference type="AlphaFoldDB" id="A0A1E4T4Z6"/>
<dbReference type="OrthoDB" id="3997769at2759"/>
<evidence type="ECO:0000313" key="3">
    <source>
        <dbReference type="Proteomes" id="UP000094801"/>
    </source>
</evidence>
<protein>
    <submittedName>
        <fullName evidence="2">Uncharacterized protein</fullName>
    </submittedName>
</protein>
<name>A0A1E4T4Z6_9ASCO</name>
<evidence type="ECO:0000313" key="2">
    <source>
        <dbReference type="EMBL" id="ODV86816.1"/>
    </source>
</evidence>
<gene>
    <name evidence="2" type="ORF">CANARDRAFT_21803</name>
</gene>
<keyword evidence="1" id="KW-0472">Membrane</keyword>
<accession>A0A1E4T4Z6</accession>
<keyword evidence="1" id="KW-1133">Transmembrane helix</keyword>
<organism evidence="2 3">
    <name type="scientific">[Candida] arabinofermentans NRRL YB-2248</name>
    <dbReference type="NCBI Taxonomy" id="983967"/>
    <lineage>
        <taxon>Eukaryota</taxon>
        <taxon>Fungi</taxon>
        <taxon>Dikarya</taxon>
        <taxon>Ascomycota</taxon>
        <taxon>Saccharomycotina</taxon>
        <taxon>Pichiomycetes</taxon>
        <taxon>Pichiales</taxon>
        <taxon>Pichiaceae</taxon>
        <taxon>Ogataea</taxon>
        <taxon>Ogataea/Candida clade</taxon>
    </lineage>
</organism>
<dbReference type="Proteomes" id="UP000094801">
    <property type="component" value="Unassembled WGS sequence"/>
</dbReference>
<reference evidence="3" key="1">
    <citation type="submission" date="2016-04" db="EMBL/GenBank/DDBJ databases">
        <title>Comparative genomics of biotechnologically important yeasts.</title>
        <authorList>
            <consortium name="DOE Joint Genome Institute"/>
            <person name="Riley R."/>
            <person name="Haridas S."/>
            <person name="Wolfe K.H."/>
            <person name="Lopes M.R."/>
            <person name="Hittinger C.T."/>
            <person name="Goker M."/>
            <person name="Salamov A."/>
            <person name="Wisecaver J."/>
            <person name="Long T.M."/>
            <person name="Aerts A.L."/>
            <person name="Barry K."/>
            <person name="Choi C."/>
            <person name="Clum A."/>
            <person name="Coughlan A.Y."/>
            <person name="Deshpande S."/>
            <person name="Douglass A.P."/>
            <person name="Hanson S.J."/>
            <person name="Klenk H.-P."/>
            <person name="Labutti K."/>
            <person name="Lapidus A."/>
            <person name="Lindquist E."/>
            <person name="Lipzen A."/>
            <person name="Meier-Kolthoff J.P."/>
            <person name="Ohm R.A."/>
            <person name="Otillar R.P."/>
            <person name="Pangilinan J."/>
            <person name="Peng Y."/>
            <person name="Rokas A."/>
            <person name="Rosa C.A."/>
            <person name="Scheuner C."/>
            <person name="Sibirny A.A."/>
            <person name="Slot J.C."/>
            <person name="Stielow J.B."/>
            <person name="Sun H."/>
            <person name="Kurtzman C.P."/>
            <person name="Blackwell M."/>
            <person name="Grigoriev I.V."/>
            <person name="Jeffries T.W."/>
        </authorList>
    </citation>
    <scope>NUCLEOTIDE SEQUENCE [LARGE SCALE GENOMIC DNA]</scope>
    <source>
        <strain evidence="3">NRRL YB-2248</strain>
    </source>
</reference>
<feature type="transmembrane region" description="Helical" evidence="1">
    <location>
        <begin position="119"/>
        <end position="140"/>
    </location>
</feature>
<proteinExistence type="predicted"/>
<keyword evidence="1" id="KW-0812">Transmembrane</keyword>
<feature type="transmembrane region" description="Helical" evidence="1">
    <location>
        <begin position="146"/>
        <end position="165"/>
    </location>
</feature>
<dbReference type="EMBL" id="KV453849">
    <property type="protein sequence ID" value="ODV86816.1"/>
    <property type="molecule type" value="Genomic_DNA"/>
</dbReference>
<keyword evidence="3" id="KW-1185">Reference proteome</keyword>
<evidence type="ECO:0000256" key="1">
    <source>
        <dbReference type="SAM" id="Phobius"/>
    </source>
</evidence>